<reference evidence="2 3" key="1">
    <citation type="submission" date="2024-05" db="EMBL/GenBank/DDBJ databases">
        <authorList>
            <person name="De Oliveira J.P."/>
            <person name="Noriler S.A."/>
            <person name="De Oliveira A.G."/>
            <person name="Sipoli D.S."/>
        </authorList>
    </citation>
    <scope>NUCLEOTIDE SEQUENCE [LARGE SCALE GENOMIC DNA]</scope>
    <source>
        <strain evidence="2 3">LABIM189</strain>
    </source>
</reference>
<comment type="caution">
    <text evidence="2">The sequence shown here is derived from an EMBL/GenBank/DDBJ whole genome shotgun (WGS) entry which is preliminary data.</text>
</comment>
<evidence type="ECO:0000259" key="1">
    <source>
        <dbReference type="Pfam" id="PF13503"/>
    </source>
</evidence>
<dbReference type="Proteomes" id="UP001455709">
    <property type="component" value="Unassembled WGS sequence"/>
</dbReference>
<keyword evidence="3" id="KW-1185">Reference proteome</keyword>
<dbReference type="RefSeq" id="WP_347371006.1">
    <property type="nucleotide sequence ID" value="NZ_JBDOJC010000001.1"/>
</dbReference>
<dbReference type="InterPro" id="IPR025391">
    <property type="entry name" value="DUF4123"/>
</dbReference>
<name>A0ABV0FFR5_9NEIS</name>
<sequence>MSPEEISSLLSQLQQLQQTGSPLYLAVDATHREPSNDELEFAQQVASQGLVVPLKHPEVDPAKQPYWASIASSPPTLLARSVELALAETMPDALAQGHGRRVAGWLELEAPAKQAAAHIGRQMIRRDAAGETLLLRLHDPSVLWALWPILSPLQQRWLFRGIRRWWLLNPAGELACLEPPRAAQSGPAEAAAIWSEEQWQRIADIGAFNRSLLDWAQLRPLPDGEDLLAARTEAFAALRQARVLGFVDEQDLALFSLHALSVHPRFYRHPTMQARLARRQADDFYSGLVDGLSEIDWQSIAAESA</sequence>
<proteinExistence type="predicted"/>
<accession>A0ABV0FFR5</accession>
<organism evidence="2 3">
    <name type="scientific">Chromobacterium vaccinii</name>
    <dbReference type="NCBI Taxonomy" id="1108595"/>
    <lineage>
        <taxon>Bacteria</taxon>
        <taxon>Pseudomonadati</taxon>
        <taxon>Pseudomonadota</taxon>
        <taxon>Betaproteobacteria</taxon>
        <taxon>Neisseriales</taxon>
        <taxon>Chromobacteriaceae</taxon>
        <taxon>Chromobacterium</taxon>
    </lineage>
</organism>
<dbReference type="EMBL" id="JBDOJC010000001">
    <property type="protein sequence ID" value="MEO2217993.1"/>
    <property type="molecule type" value="Genomic_DNA"/>
</dbReference>
<evidence type="ECO:0000313" key="3">
    <source>
        <dbReference type="Proteomes" id="UP001455709"/>
    </source>
</evidence>
<gene>
    <name evidence="2" type="ORF">ABGV49_13090</name>
</gene>
<evidence type="ECO:0000313" key="2">
    <source>
        <dbReference type="EMBL" id="MEO2217993.1"/>
    </source>
</evidence>
<protein>
    <submittedName>
        <fullName evidence="2">DUF4123 domain-containing protein</fullName>
    </submittedName>
</protein>
<feature type="domain" description="DUF4123" evidence="1">
    <location>
        <begin position="86"/>
        <end position="155"/>
    </location>
</feature>
<dbReference type="Pfam" id="PF13503">
    <property type="entry name" value="DUF4123"/>
    <property type="match status" value="1"/>
</dbReference>